<dbReference type="GO" id="GO:0003676">
    <property type="term" value="F:nucleic acid binding"/>
    <property type="evidence" value="ECO:0007669"/>
    <property type="project" value="InterPro"/>
</dbReference>
<dbReference type="Gene3D" id="3.30.420.10">
    <property type="entry name" value="Ribonuclease H-like superfamily/Ribonuclease H"/>
    <property type="match status" value="1"/>
</dbReference>
<evidence type="ECO:0000313" key="1">
    <source>
        <dbReference type="EMBL" id="GFT72533.1"/>
    </source>
</evidence>
<dbReference type="AlphaFoldDB" id="A0A8X6U1J5"/>
<name>A0A8X6U1J5_NEPPI</name>
<proteinExistence type="predicted"/>
<comment type="caution">
    <text evidence="1">The sequence shown here is derived from an EMBL/GenBank/DDBJ whole genome shotgun (WGS) entry which is preliminary data.</text>
</comment>
<keyword evidence="2" id="KW-1185">Reference proteome</keyword>
<gene>
    <name evidence="1" type="ORF">NPIL_344071</name>
</gene>
<dbReference type="PANTHER" id="PTHR47326">
    <property type="entry name" value="TRANSPOSABLE ELEMENT TC3 TRANSPOSASE-LIKE PROTEIN"/>
    <property type="match status" value="1"/>
</dbReference>
<accession>A0A8X6U1J5</accession>
<dbReference type="EMBL" id="BMAW01021361">
    <property type="protein sequence ID" value="GFT72533.1"/>
    <property type="molecule type" value="Genomic_DNA"/>
</dbReference>
<organism evidence="1 2">
    <name type="scientific">Nephila pilipes</name>
    <name type="common">Giant wood spider</name>
    <name type="synonym">Nephila maculata</name>
    <dbReference type="NCBI Taxonomy" id="299642"/>
    <lineage>
        <taxon>Eukaryota</taxon>
        <taxon>Metazoa</taxon>
        <taxon>Ecdysozoa</taxon>
        <taxon>Arthropoda</taxon>
        <taxon>Chelicerata</taxon>
        <taxon>Arachnida</taxon>
        <taxon>Araneae</taxon>
        <taxon>Araneomorphae</taxon>
        <taxon>Entelegynae</taxon>
        <taxon>Araneoidea</taxon>
        <taxon>Nephilidae</taxon>
        <taxon>Nephila</taxon>
    </lineage>
</organism>
<dbReference type="PANTHER" id="PTHR47326:SF1">
    <property type="entry name" value="HTH PSQ-TYPE DOMAIN-CONTAINING PROTEIN"/>
    <property type="match status" value="1"/>
</dbReference>
<protein>
    <submittedName>
        <fullName evidence="1">Uncharacterized protein</fullName>
    </submittedName>
</protein>
<dbReference type="InterPro" id="IPR036397">
    <property type="entry name" value="RNaseH_sf"/>
</dbReference>
<reference evidence="1" key="1">
    <citation type="submission" date="2020-08" db="EMBL/GenBank/DDBJ databases">
        <title>Multicomponent nature underlies the extraordinary mechanical properties of spider dragline silk.</title>
        <authorList>
            <person name="Kono N."/>
            <person name="Nakamura H."/>
            <person name="Mori M."/>
            <person name="Yoshida Y."/>
            <person name="Ohtoshi R."/>
            <person name="Malay A.D."/>
            <person name="Moran D.A.P."/>
            <person name="Tomita M."/>
            <person name="Numata K."/>
            <person name="Arakawa K."/>
        </authorList>
    </citation>
    <scope>NUCLEOTIDE SEQUENCE</scope>
</reference>
<dbReference type="OrthoDB" id="7902957at2759"/>
<evidence type="ECO:0000313" key="2">
    <source>
        <dbReference type="Proteomes" id="UP000887013"/>
    </source>
</evidence>
<sequence length="114" mass="13101">MSWPPRSLELNPSDFLLWGYLKSVVYKGPVPDILTLKDQIMLHVRRINADFLRATVENVVYRMQLLKQQDGGPLKLHLALLSKHAISIASIVEYSVVGQPFQRFQGNLIHMENF</sequence>
<dbReference type="Proteomes" id="UP000887013">
    <property type="component" value="Unassembled WGS sequence"/>
</dbReference>